<feature type="compositionally biased region" description="Polar residues" evidence="1">
    <location>
        <begin position="159"/>
        <end position="178"/>
    </location>
</feature>
<keyword evidence="3" id="KW-1185">Reference proteome</keyword>
<dbReference type="EMBL" id="MCFL01000007">
    <property type="protein sequence ID" value="ORZ38741.1"/>
    <property type="molecule type" value="Genomic_DNA"/>
</dbReference>
<accession>A0A1Y2HYC6</accession>
<name>A0A1Y2HYC6_9FUNG</name>
<feature type="region of interest" description="Disordered" evidence="1">
    <location>
        <begin position="358"/>
        <end position="435"/>
    </location>
</feature>
<comment type="caution">
    <text evidence="2">The sequence shown here is derived from an EMBL/GenBank/DDBJ whole genome shotgun (WGS) entry which is preliminary data.</text>
</comment>
<dbReference type="AlphaFoldDB" id="A0A1Y2HYC6"/>
<dbReference type="Proteomes" id="UP000193411">
    <property type="component" value="Unassembled WGS sequence"/>
</dbReference>
<feature type="compositionally biased region" description="Polar residues" evidence="1">
    <location>
        <begin position="399"/>
        <end position="426"/>
    </location>
</feature>
<organism evidence="2 3">
    <name type="scientific">Catenaria anguillulae PL171</name>
    <dbReference type="NCBI Taxonomy" id="765915"/>
    <lineage>
        <taxon>Eukaryota</taxon>
        <taxon>Fungi</taxon>
        <taxon>Fungi incertae sedis</taxon>
        <taxon>Blastocladiomycota</taxon>
        <taxon>Blastocladiomycetes</taxon>
        <taxon>Blastocladiales</taxon>
        <taxon>Catenariaceae</taxon>
        <taxon>Catenaria</taxon>
    </lineage>
</organism>
<evidence type="ECO:0000313" key="3">
    <source>
        <dbReference type="Proteomes" id="UP000193411"/>
    </source>
</evidence>
<proteinExistence type="predicted"/>
<feature type="region of interest" description="Disordered" evidence="1">
    <location>
        <begin position="204"/>
        <end position="243"/>
    </location>
</feature>
<feature type="compositionally biased region" description="Basic and acidic residues" evidence="1">
    <location>
        <begin position="218"/>
        <end position="235"/>
    </location>
</feature>
<sequence length="435" mass="46766">MIALSAAVQLRPTPQPQFAGKQPHHRPHWKFKLHPRLPQPASVSFNPLGTGQRDPVVSNPRDRAAQPDPAIIPQMSTTSTTPIPEATVAPSTATNTRSSDDAMPIPPAVLLVLTVALATVLCMCTLWCIRRCGRTPTEPYEDEYEAIEAAGYRPYARNGGNSPVMTQTNRPPTANSRHSMLDPSPVVGHQMLEDDDHEDIFLHMHSPNRGPRYTRPRSFPDWHPDWQHHPRDRPSRRQGGRTPLPVYSVIMSPLTAAHTAELLQRELELVHQAREAGIVLRGPPTYDEAVGTSIGSVDGDDDDDGLVFPQAAAAAAAASAAASPGSEQDLGDGALYQPPTVRNFAAVARAVLVRSTSLRIPAPPPPSSASSIASYHSDSDSDDDDANGGQGRFEPRPPSLSQHPSPRPTSAPTESSPLAQSLTIATDVQVPAHPS</sequence>
<evidence type="ECO:0000256" key="1">
    <source>
        <dbReference type="SAM" id="MobiDB-lite"/>
    </source>
</evidence>
<feature type="region of interest" description="Disordered" evidence="1">
    <location>
        <begin position="1"/>
        <end position="28"/>
    </location>
</feature>
<gene>
    <name evidence="2" type="ORF">BCR44DRAFT_48195</name>
</gene>
<feature type="region of interest" description="Disordered" evidence="1">
    <location>
        <begin position="155"/>
        <end position="190"/>
    </location>
</feature>
<reference evidence="2 3" key="1">
    <citation type="submission" date="2016-07" db="EMBL/GenBank/DDBJ databases">
        <title>Pervasive Adenine N6-methylation of Active Genes in Fungi.</title>
        <authorList>
            <consortium name="DOE Joint Genome Institute"/>
            <person name="Mondo S.J."/>
            <person name="Dannebaum R.O."/>
            <person name="Kuo R.C."/>
            <person name="Labutti K."/>
            <person name="Haridas S."/>
            <person name="Kuo A."/>
            <person name="Salamov A."/>
            <person name="Ahrendt S.R."/>
            <person name="Lipzen A."/>
            <person name="Sullivan W."/>
            <person name="Andreopoulos W.B."/>
            <person name="Clum A."/>
            <person name="Lindquist E."/>
            <person name="Daum C."/>
            <person name="Ramamoorthy G.K."/>
            <person name="Gryganskyi A."/>
            <person name="Culley D."/>
            <person name="Magnuson J.K."/>
            <person name="James T.Y."/>
            <person name="O'Malley M.A."/>
            <person name="Stajich J.E."/>
            <person name="Spatafora J.W."/>
            <person name="Visel A."/>
            <person name="Grigoriev I.V."/>
        </authorList>
    </citation>
    <scope>NUCLEOTIDE SEQUENCE [LARGE SCALE GENOMIC DNA]</scope>
    <source>
        <strain evidence="2 3">PL171</strain>
    </source>
</reference>
<feature type="region of interest" description="Disordered" evidence="1">
    <location>
        <begin position="40"/>
        <end position="101"/>
    </location>
</feature>
<evidence type="ECO:0000313" key="2">
    <source>
        <dbReference type="EMBL" id="ORZ38741.1"/>
    </source>
</evidence>
<feature type="non-terminal residue" evidence="2">
    <location>
        <position position="435"/>
    </location>
</feature>
<protein>
    <submittedName>
        <fullName evidence="2">Uncharacterized protein</fullName>
    </submittedName>
</protein>